<sequence length="67" mass="7369">MDSPTLLNKTYNNIITGLVATGLAPHYTGFAIVSALTVYKNASRRWQYASPTRRQHQVEQLCSGGNS</sequence>
<dbReference type="AlphaFoldDB" id="A0A7V6DQ13"/>
<name>A0A7V6DQ13_9BACT</name>
<keyword evidence="1" id="KW-0472">Membrane</keyword>
<reference evidence="2" key="1">
    <citation type="journal article" date="2020" name="mSystems">
        <title>Genome- and Community-Level Interaction Insights into Carbon Utilization and Element Cycling Functions of Hydrothermarchaeota in Hydrothermal Sediment.</title>
        <authorList>
            <person name="Zhou Z."/>
            <person name="Liu Y."/>
            <person name="Xu W."/>
            <person name="Pan J."/>
            <person name="Luo Z.H."/>
            <person name="Li M."/>
        </authorList>
    </citation>
    <scope>NUCLEOTIDE SEQUENCE [LARGE SCALE GENOMIC DNA]</scope>
    <source>
        <strain evidence="2">SpSt-767</strain>
    </source>
</reference>
<keyword evidence="1" id="KW-0812">Transmembrane</keyword>
<organism evidence="2">
    <name type="scientific">Desulfobacca acetoxidans</name>
    <dbReference type="NCBI Taxonomy" id="60893"/>
    <lineage>
        <taxon>Bacteria</taxon>
        <taxon>Pseudomonadati</taxon>
        <taxon>Thermodesulfobacteriota</taxon>
        <taxon>Desulfobaccia</taxon>
        <taxon>Desulfobaccales</taxon>
        <taxon>Desulfobaccaceae</taxon>
        <taxon>Desulfobacca</taxon>
    </lineage>
</organism>
<gene>
    <name evidence="2" type="ORF">ENV52_08445</name>
</gene>
<keyword evidence="1" id="KW-1133">Transmembrane helix</keyword>
<accession>A0A7V6DQ13</accession>
<evidence type="ECO:0000313" key="2">
    <source>
        <dbReference type="EMBL" id="HHS29714.1"/>
    </source>
</evidence>
<feature type="transmembrane region" description="Helical" evidence="1">
    <location>
        <begin position="14"/>
        <end position="39"/>
    </location>
</feature>
<comment type="caution">
    <text evidence="2">The sequence shown here is derived from an EMBL/GenBank/DDBJ whole genome shotgun (WGS) entry which is preliminary data.</text>
</comment>
<protein>
    <submittedName>
        <fullName evidence="2">Uncharacterized protein</fullName>
    </submittedName>
</protein>
<proteinExistence type="predicted"/>
<dbReference type="EMBL" id="DTGR01000135">
    <property type="protein sequence ID" value="HHS29714.1"/>
    <property type="molecule type" value="Genomic_DNA"/>
</dbReference>
<evidence type="ECO:0000256" key="1">
    <source>
        <dbReference type="SAM" id="Phobius"/>
    </source>
</evidence>